<evidence type="ECO:0000313" key="7">
    <source>
        <dbReference type="EMBL" id="NNH70681.1"/>
    </source>
</evidence>
<dbReference type="PANTHER" id="PTHR24305">
    <property type="entry name" value="CYTOCHROME P450"/>
    <property type="match status" value="1"/>
</dbReference>
<dbReference type="AlphaFoldDB" id="A0A849CCF4"/>
<dbReference type="GO" id="GO:0016705">
    <property type="term" value="F:oxidoreductase activity, acting on paired donors, with incorporation or reduction of molecular oxygen"/>
    <property type="evidence" value="ECO:0007669"/>
    <property type="project" value="InterPro"/>
</dbReference>
<keyword evidence="8" id="KW-1185">Reference proteome</keyword>
<dbReference type="Gene3D" id="1.10.630.10">
    <property type="entry name" value="Cytochrome P450"/>
    <property type="match status" value="1"/>
</dbReference>
<dbReference type="PRINTS" id="PR00465">
    <property type="entry name" value="EP450IV"/>
</dbReference>
<dbReference type="GO" id="GO:0020037">
    <property type="term" value="F:heme binding"/>
    <property type="evidence" value="ECO:0007669"/>
    <property type="project" value="InterPro"/>
</dbReference>
<sequence>MNLLVPRELRDPAAVHVKHVRARLNRRIQRAAIGVLERYPSPARPLAEPPPGSGLKPVMGDYGPPWVGYLLSSLTDPIGFSHKRLQRYGPLHWAGGFGRPMVAIGNPEALEEVLLDRKKVFSAQRGWEFVIGPFFRGGLLLRDFDDHLYHRRILQQVFTRPRLDGYLELTSPLLASGIAGWRPGREFRLYDAVKELLLHQATVVFAGAELGPESARLSRAFEDSVHGGTAIVRASIPGGVWRKGLRGRRVLEEYFGRELPRRRAGDGTDLFSVLARVATLPEHKLTDDDVVAHMIFTMMAAHDTSAISISMLAYELARHPDWQERLRAESQALGKADIDYGDLARLPSLDLAFKEALRMYAPVAQQARETIADTEIMGHFVPKGTLVMTGPYAMMRQAEQWHDPDAFDPSRFDADHREDAAHRFAWAPFGGGAHKCIGLYFGGMTVKAVLHRMLLHYRWSVPEDYRVPLVSGTGPLPADGLPIRLERLPS</sequence>
<dbReference type="GO" id="GO:0004497">
    <property type="term" value="F:monooxygenase activity"/>
    <property type="evidence" value="ECO:0007669"/>
    <property type="project" value="UniProtKB-KW"/>
</dbReference>
<dbReference type="InterPro" id="IPR001128">
    <property type="entry name" value="Cyt_P450"/>
</dbReference>
<keyword evidence="6" id="KW-0503">Monooxygenase</keyword>
<dbReference type="EMBL" id="JABELX010000004">
    <property type="protein sequence ID" value="NNH70681.1"/>
    <property type="molecule type" value="Genomic_DNA"/>
</dbReference>
<dbReference type="InterPro" id="IPR017972">
    <property type="entry name" value="Cyt_P450_CS"/>
</dbReference>
<gene>
    <name evidence="7" type="ORF">HLB23_12535</name>
</gene>
<dbReference type="InterPro" id="IPR036396">
    <property type="entry name" value="Cyt_P450_sf"/>
</dbReference>
<name>A0A849CCF4_9NOCA</name>
<dbReference type="PANTHER" id="PTHR24305:SF166">
    <property type="entry name" value="CYTOCHROME P450 12A4, MITOCHONDRIAL-RELATED"/>
    <property type="match status" value="1"/>
</dbReference>
<dbReference type="SUPFAM" id="SSF48264">
    <property type="entry name" value="Cytochrome P450"/>
    <property type="match status" value="1"/>
</dbReference>
<evidence type="ECO:0000313" key="8">
    <source>
        <dbReference type="Proteomes" id="UP000586827"/>
    </source>
</evidence>
<evidence type="ECO:0000256" key="4">
    <source>
        <dbReference type="ARBA" id="ARBA00023004"/>
    </source>
</evidence>
<keyword evidence="6" id="KW-0560">Oxidoreductase</keyword>
<evidence type="ECO:0000256" key="1">
    <source>
        <dbReference type="ARBA" id="ARBA00001971"/>
    </source>
</evidence>
<comment type="cofactor">
    <cofactor evidence="1 5">
        <name>heme</name>
        <dbReference type="ChEBI" id="CHEBI:30413"/>
    </cofactor>
</comment>
<protein>
    <submittedName>
        <fullName evidence="7">Cytochrome P450</fullName>
    </submittedName>
</protein>
<evidence type="ECO:0000256" key="6">
    <source>
        <dbReference type="RuleBase" id="RU000461"/>
    </source>
</evidence>
<evidence type="ECO:0000256" key="2">
    <source>
        <dbReference type="ARBA" id="ARBA00010617"/>
    </source>
</evidence>
<dbReference type="InterPro" id="IPR050121">
    <property type="entry name" value="Cytochrome_P450_monoxygenase"/>
</dbReference>
<accession>A0A849CCF4</accession>
<keyword evidence="3 5" id="KW-0479">Metal-binding</keyword>
<evidence type="ECO:0000256" key="3">
    <source>
        <dbReference type="ARBA" id="ARBA00022723"/>
    </source>
</evidence>
<evidence type="ECO:0000256" key="5">
    <source>
        <dbReference type="PIRSR" id="PIRSR602403-1"/>
    </source>
</evidence>
<dbReference type="RefSeq" id="WP_084521505.1">
    <property type="nucleotide sequence ID" value="NZ_JABELX010000004.1"/>
</dbReference>
<keyword evidence="4 5" id="KW-0408">Iron</keyword>
<comment type="caution">
    <text evidence="7">The sequence shown here is derived from an EMBL/GenBank/DDBJ whole genome shotgun (WGS) entry which is preliminary data.</text>
</comment>
<dbReference type="PROSITE" id="PS00086">
    <property type="entry name" value="CYTOCHROME_P450"/>
    <property type="match status" value="1"/>
</dbReference>
<dbReference type="GO" id="GO:0005506">
    <property type="term" value="F:iron ion binding"/>
    <property type="evidence" value="ECO:0007669"/>
    <property type="project" value="InterPro"/>
</dbReference>
<dbReference type="InterPro" id="IPR002403">
    <property type="entry name" value="Cyt_P450_E_grp-IV"/>
</dbReference>
<comment type="similarity">
    <text evidence="2 6">Belongs to the cytochrome P450 family.</text>
</comment>
<reference evidence="7 8" key="1">
    <citation type="submission" date="2020-05" db="EMBL/GenBank/DDBJ databases">
        <title>MicrobeNet Type strains.</title>
        <authorList>
            <person name="Nicholson A.C."/>
        </authorList>
    </citation>
    <scope>NUCLEOTIDE SEQUENCE [LARGE SCALE GENOMIC DNA]</scope>
    <source>
        <strain evidence="7 8">JCM 3224</strain>
    </source>
</reference>
<dbReference type="Proteomes" id="UP000586827">
    <property type="component" value="Unassembled WGS sequence"/>
</dbReference>
<keyword evidence="5 6" id="KW-0349">Heme</keyword>
<dbReference type="Pfam" id="PF00067">
    <property type="entry name" value="p450"/>
    <property type="match status" value="1"/>
</dbReference>
<proteinExistence type="inferred from homology"/>
<organism evidence="7 8">
    <name type="scientific">Nocardia uniformis</name>
    <dbReference type="NCBI Taxonomy" id="53432"/>
    <lineage>
        <taxon>Bacteria</taxon>
        <taxon>Bacillati</taxon>
        <taxon>Actinomycetota</taxon>
        <taxon>Actinomycetes</taxon>
        <taxon>Mycobacteriales</taxon>
        <taxon>Nocardiaceae</taxon>
        <taxon>Nocardia</taxon>
    </lineage>
</organism>
<feature type="binding site" description="axial binding residue" evidence="5">
    <location>
        <position position="436"/>
    </location>
    <ligand>
        <name>heme</name>
        <dbReference type="ChEBI" id="CHEBI:30413"/>
    </ligand>
    <ligandPart>
        <name>Fe</name>
        <dbReference type="ChEBI" id="CHEBI:18248"/>
    </ligandPart>
</feature>